<name>A0A7W7RC21_9ACTN</name>
<organism evidence="2 3">
    <name type="scientific">Lipingzhangella halophila</name>
    <dbReference type="NCBI Taxonomy" id="1783352"/>
    <lineage>
        <taxon>Bacteria</taxon>
        <taxon>Bacillati</taxon>
        <taxon>Actinomycetota</taxon>
        <taxon>Actinomycetes</taxon>
        <taxon>Streptosporangiales</taxon>
        <taxon>Nocardiopsidaceae</taxon>
        <taxon>Lipingzhangella</taxon>
    </lineage>
</organism>
<feature type="compositionally biased region" description="Low complexity" evidence="1">
    <location>
        <begin position="69"/>
        <end position="89"/>
    </location>
</feature>
<dbReference type="EMBL" id="JACHJT010000001">
    <property type="protein sequence ID" value="MBB4929207.1"/>
    <property type="molecule type" value="Genomic_DNA"/>
</dbReference>
<gene>
    <name evidence="2" type="ORF">F4561_000027</name>
</gene>
<evidence type="ECO:0000313" key="3">
    <source>
        <dbReference type="Proteomes" id="UP000523007"/>
    </source>
</evidence>
<protein>
    <submittedName>
        <fullName evidence="2">Uncharacterized protein</fullName>
    </submittedName>
</protein>
<proteinExistence type="predicted"/>
<feature type="region of interest" description="Disordered" evidence="1">
    <location>
        <begin position="59"/>
        <end position="89"/>
    </location>
</feature>
<dbReference type="AlphaFoldDB" id="A0A7W7RC21"/>
<evidence type="ECO:0000256" key="1">
    <source>
        <dbReference type="SAM" id="MobiDB-lite"/>
    </source>
</evidence>
<dbReference type="Proteomes" id="UP000523007">
    <property type="component" value="Unassembled WGS sequence"/>
</dbReference>
<reference evidence="2 3" key="1">
    <citation type="submission" date="2020-08" db="EMBL/GenBank/DDBJ databases">
        <title>Sequencing the genomes of 1000 actinobacteria strains.</title>
        <authorList>
            <person name="Klenk H.-P."/>
        </authorList>
    </citation>
    <scope>NUCLEOTIDE SEQUENCE [LARGE SCALE GENOMIC DNA]</scope>
    <source>
        <strain evidence="2 3">DSM 102030</strain>
    </source>
</reference>
<evidence type="ECO:0000313" key="2">
    <source>
        <dbReference type="EMBL" id="MBB4929207.1"/>
    </source>
</evidence>
<accession>A0A7W7RC21</accession>
<comment type="caution">
    <text evidence="2">The sequence shown here is derived from an EMBL/GenBank/DDBJ whole genome shotgun (WGS) entry which is preliminary data.</text>
</comment>
<keyword evidence="3" id="KW-1185">Reference proteome</keyword>
<sequence>MRRLSVETQRTPFRDDDPETIQAVYASYGRMVLGAPPPEGSVTIDATDADDFRRQWDALFSNGDGEDSGGAADHPGAPGPSADPGTASD</sequence>